<dbReference type="AlphaFoldDB" id="A0A2M7SFM6"/>
<dbReference type="Proteomes" id="UP000229307">
    <property type="component" value="Unassembled WGS sequence"/>
</dbReference>
<dbReference type="GO" id="GO:0003723">
    <property type="term" value="F:RNA binding"/>
    <property type="evidence" value="ECO:0007669"/>
    <property type="project" value="UniProtKB-KW"/>
</dbReference>
<comment type="similarity">
    <text evidence="1 5">Belongs to the pseudouridine synthase RluA family.</text>
</comment>
<evidence type="ECO:0000313" key="8">
    <source>
        <dbReference type="Proteomes" id="UP000229307"/>
    </source>
</evidence>
<dbReference type="PROSITE" id="PS50889">
    <property type="entry name" value="S4"/>
    <property type="match status" value="1"/>
</dbReference>
<dbReference type="SUPFAM" id="SSF55120">
    <property type="entry name" value="Pseudouridine synthase"/>
    <property type="match status" value="1"/>
</dbReference>
<evidence type="ECO:0000256" key="5">
    <source>
        <dbReference type="RuleBase" id="RU362028"/>
    </source>
</evidence>
<evidence type="ECO:0000313" key="7">
    <source>
        <dbReference type="EMBL" id="PIZ18261.1"/>
    </source>
</evidence>
<dbReference type="InterPro" id="IPR006224">
    <property type="entry name" value="PsdUridine_synth_RluA-like_CS"/>
</dbReference>
<comment type="catalytic activity">
    <reaction evidence="5">
        <text>a uridine in RNA = a pseudouridine in RNA</text>
        <dbReference type="Rhea" id="RHEA:48348"/>
        <dbReference type="Rhea" id="RHEA-COMP:12068"/>
        <dbReference type="Rhea" id="RHEA-COMP:12069"/>
        <dbReference type="ChEBI" id="CHEBI:65314"/>
        <dbReference type="ChEBI" id="CHEBI:65315"/>
    </reaction>
</comment>
<dbReference type="InterPro" id="IPR036986">
    <property type="entry name" value="S4_RNA-bd_sf"/>
</dbReference>
<keyword evidence="4" id="KW-0694">RNA-binding</keyword>
<evidence type="ECO:0000256" key="2">
    <source>
        <dbReference type="ARBA" id="ARBA00023235"/>
    </source>
</evidence>
<gene>
    <name evidence="7" type="ORF">COY52_00410</name>
</gene>
<name>A0A2M7SFM6_9BACT</name>
<evidence type="ECO:0000256" key="3">
    <source>
        <dbReference type="PIRSR" id="PIRSR606225-1"/>
    </source>
</evidence>
<comment type="caution">
    <text evidence="7">The sequence shown here is derived from an EMBL/GenBank/DDBJ whole genome shotgun (WGS) entry which is preliminary data.</text>
</comment>
<dbReference type="InterPro" id="IPR006145">
    <property type="entry name" value="PsdUridine_synth_RsuA/RluA"/>
</dbReference>
<proteinExistence type="inferred from homology"/>
<dbReference type="EC" id="5.4.99.-" evidence="5"/>
<sequence length="316" mass="35206">MLMEFKIPDISSPVRLDLFLSEKLGLSRSRVQKMISRGLVALADGREAEKDLKLKTDDVVKVELPPACESFAEPENLPLDVIHEDEDILVINKGAGMIVHPTSKILTGTVVNALLFRFGKTFSVGSPQRPGIVHRLDKDTSGVMVVAKSDRAYFSLVKQFSARKVHKQYVAFVSGDMKRGEEIETFYGRHPRMRQKMSVWGGLYEKRRGPASKKAVTVIKVLERMGHSTILEVSPRTGRTHQIRVHVSYLGYPVLGDKTYGGKTVLKTEGGDLTVSRQMLHAKLISFEHPGSGKTAEYTAPLPEDMRGVLAILRRL</sequence>
<accession>A0A2M7SFM6</accession>
<protein>
    <recommendedName>
        <fullName evidence="5">Pseudouridine synthase</fullName>
        <ecNumber evidence="5">5.4.99.-</ecNumber>
    </recommendedName>
</protein>
<dbReference type="InterPro" id="IPR006225">
    <property type="entry name" value="PsdUridine_synth_RluC/D"/>
</dbReference>
<dbReference type="Pfam" id="PF00849">
    <property type="entry name" value="PseudoU_synth_2"/>
    <property type="match status" value="1"/>
</dbReference>
<dbReference type="GO" id="GO:0000455">
    <property type="term" value="P:enzyme-directed rRNA pseudouridine synthesis"/>
    <property type="evidence" value="ECO:0007669"/>
    <property type="project" value="TreeGrafter"/>
</dbReference>
<keyword evidence="2 5" id="KW-0413">Isomerase</keyword>
<reference evidence="8" key="1">
    <citation type="submission" date="2017-09" db="EMBL/GenBank/DDBJ databases">
        <title>Depth-based differentiation of microbial function through sediment-hosted aquifers and enrichment of novel symbionts in the deep terrestrial subsurface.</title>
        <authorList>
            <person name="Probst A.J."/>
            <person name="Ladd B."/>
            <person name="Jarett J.K."/>
            <person name="Geller-Mcgrath D.E."/>
            <person name="Sieber C.M.K."/>
            <person name="Emerson J.B."/>
            <person name="Anantharaman K."/>
            <person name="Thomas B.C."/>
            <person name="Malmstrom R."/>
            <person name="Stieglmeier M."/>
            <person name="Klingl A."/>
            <person name="Woyke T."/>
            <person name="Ryan C.M."/>
            <person name="Banfield J.F."/>
        </authorList>
    </citation>
    <scope>NUCLEOTIDE SEQUENCE [LARGE SCALE GENOMIC DNA]</scope>
</reference>
<dbReference type="SMART" id="SM00363">
    <property type="entry name" value="S4"/>
    <property type="match status" value="1"/>
</dbReference>
<evidence type="ECO:0000259" key="6">
    <source>
        <dbReference type="SMART" id="SM00363"/>
    </source>
</evidence>
<dbReference type="CDD" id="cd02869">
    <property type="entry name" value="PseudoU_synth_RluA_like"/>
    <property type="match status" value="1"/>
</dbReference>
<dbReference type="GO" id="GO:0120159">
    <property type="term" value="F:rRNA pseudouridine synthase activity"/>
    <property type="evidence" value="ECO:0007669"/>
    <property type="project" value="UniProtKB-ARBA"/>
</dbReference>
<evidence type="ECO:0000256" key="1">
    <source>
        <dbReference type="ARBA" id="ARBA00010876"/>
    </source>
</evidence>
<dbReference type="InterPro" id="IPR002942">
    <property type="entry name" value="S4_RNA-bd"/>
</dbReference>
<comment type="function">
    <text evidence="5">Responsible for synthesis of pseudouridine from uracil.</text>
</comment>
<evidence type="ECO:0000256" key="4">
    <source>
        <dbReference type="PROSITE-ProRule" id="PRU00182"/>
    </source>
</evidence>
<dbReference type="CDD" id="cd00165">
    <property type="entry name" value="S4"/>
    <property type="match status" value="1"/>
</dbReference>
<dbReference type="InterPro" id="IPR050188">
    <property type="entry name" value="RluA_PseudoU_synthase"/>
</dbReference>
<feature type="domain" description="RNA-binding S4" evidence="6">
    <location>
        <begin position="14"/>
        <end position="78"/>
    </location>
</feature>
<dbReference type="EMBL" id="PFMR01000014">
    <property type="protein sequence ID" value="PIZ18261.1"/>
    <property type="molecule type" value="Genomic_DNA"/>
</dbReference>
<dbReference type="PANTHER" id="PTHR21600:SF44">
    <property type="entry name" value="RIBOSOMAL LARGE SUBUNIT PSEUDOURIDINE SYNTHASE D"/>
    <property type="match status" value="1"/>
</dbReference>
<feature type="active site" evidence="3">
    <location>
        <position position="137"/>
    </location>
</feature>
<organism evidence="7 8">
    <name type="scientific">Candidatus Desantisbacteria bacterium CG_4_10_14_0_8_um_filter_48_22</name>
    <dbReference type="NCBI Taxonomy" id="1974543"/>
    <lineage>
        <taxon>Bacteria</taxon>
        <taxon>Candidatus Desantisiibacteriota</taxon>
    </lineage>
</organism>
<dbReference type="PANTHER" id="PTHR21600">
    <property type="entry name" value="MITOCHONDRIAL RNA PSEUDOURIDINE SYNTHASE"/>
    <property type="match status" value="1"/>
</dbReference>
<dbReference type="PROSITE" id="PS01129">
    <property type="entry name" value="PSI_RLU"/>
    <property type="match status" value="1"/>
</dbReference>
<dbReference type="SUPFAM" id="SSF55174">
    <property type="entry name" value="Alpha-L RNA-binding motif"/>
    <property type="match status" value="1"/>
</dbReference>
<dbReference type="NCBIfam" id="TIGR00005">
    <property type="entry name" value="rluA_subfam"/>
    <property type="match status" value="1"/>
</dbReference>
<dbReference type="Gene3D" id="3.10.290.10">
    <property type="entry name" value="RNA-binding S4 domain"/>
    <property type="match status" value="1"/>
</dbReference>
<dbReference type="InterPro" id="IPR020103">
    <property type="entry name" value="PsdUridine_synth_cat_dom_sf"/>
</dbReference>
<dbReference type="Gene3D" id="3.30.2350.10">
    <property type="entry name" value="Pseudouridine synthase"/>
    <property type="match status" value="1"/>
</dbReference>